<feature type="transmembrane region" description="Helical" evidence="14">
    <location>
        <begin position="1446"/>
        <end position="1468"/>
    </location>
</feature>
<keyword evidence="11 14" id="KW-1133">Transmembrane helix</keyword>
<feature type="region of interest" description="Disordered" evidence="13">
    <location>
        <begin position="408"/>
        <end position="499"/>
    </location>
</feature>
<keyword evidence="5" id="KW-0808">Transferase</keyword>
<feature type="region of interest" description="Disordered" evidence="13">
    <location>
        <begin position="337"/>
        <end position="390"/>
    </location>
</feature>
<feature type="transmembrane region" description="Helical" evidence="14">
    <location>
        <begin position="82"/>
        <end position="110"/>
    </location>
</feature>
<dbReference type="Pfam" id="PF23113">
    <property type="entry name" value="MARCHF6_C"/>
    <property type="match status" value="1"/>
</dbReference>
<evidence type="ECO:0000256" key="14">
    <source>
        <dbReference type="SAM" id="Phobius"/>
    </source>
</evidence>
<feature type="compositionally biased region" description="Basic and acidic residues" evidence="13">
    <location>
        <begin position="424"/>
        <end position="434"/>
    </location>
</feature>
<keyword evidence="8" id="KW-0863">Zinc-finger</keyword>
<feature type="transmembrane region" description="Helical" evidence="14">
    <location>
        <begin position="671"/>
        <end position="693"/>
    </location>
</feature>
<protein>
    <recommendedName>
        <fullName evidence="4">RING-type E3 ubiquitin transferase</fullName>
        <ecNumber evidence="4">2.3.2.27</ecNumber>
    </recommendedName>
</protein>
<evidence type="ECO:0000256" key="7">
    <source>
        <dbReference type="ARBA" id="ARBA00022723"/>
    </source>
</evidence>
<feature type="compositionally biased region" description="Low complexity" evidence="13">
    <location>
        <begin position="371"/>
        <end position="381"/>
    </location>
</feature>
<feature type="transmembrane region" description="Helical" evidence="14">
    <location>
        <begin position="890"/>
        <end position="912"/>
    </location>
</feature>
<feature type="transmembrane region" description="Helical" evidence="14">
    <location>
        <begin position="977"/>
        <end position="999"/>
    </location>
</feature>
<comment type="caution">
    <text evidence="16">The sequence shown here is derived from an EMBL/GenBank/DDBJ whole genome shotgun (WGS) entry which is preliminary data.</text>
</comment>
<evidence type="ECO:0000256" key="12">
    <source>
        <dbReference type="ARBA" id="ARBA00023136"/>
    </source>
</evidence>
<dbReference type="InterPro" id="IPR056521">
    <property type="entry name" value="MARCHF6-like_C"/>
</dbReference>
<dbReference type="PROSITE" id="PS51292">
    <property type="entry name" value="ZF_RING_CH"/>
    <property type="match status" value="1"/>
</dbReference>
<keyword evidence="9" id="KW-0833">Ubl conjugation pathway</keyword>
<dbReference type="GO" id="GO:0005789">
    <property type="term" value="C:endoplasmic reticulum membrane"/>
    <property type="evidence" value="ECO:0007669"/>
    <property type="project" value="TreeGrafter"/>
</dbReference>
<comment type="pathway">
    <text evidence="3">Protein modification; protein ubiquitination.</text>
</comment>
<keyword evidence="17" id="KW-1185">Reference proteome</keyword>
<name>A0A9W8LZZ7_9FUNG</name>
<reference evidence="16" key="1">
    <citation type="submission" date="2022-07" db="EMBL/GenBank/DDBJ databases">
        <title>Phylogenomic reconstructions and comparative analyses of Kickxellomycotina fungi.</title>
        <authorList>
            <person name="Reynolds N.K."/>
            <person name="Stajich J.E."/>
            <person name="Barry K."/>
            <person name="Grigoriev I.V."/>
            <person name="Crous P."/>
            <person name="Smith M.E."/>
        </authorList>
    </citation>
    <scope>NUCLEOTIDE SEQUENCE</scope>
    <source>
        <strain evidence="16">NRRL 1566</strain>
    </source>
</reference>
<dbReference type="Gene3D" id="3.30.40.10">
    <property type="entry name" value="Zinc/RING finger domain, C3HC4 (zinc finger)"/>
    <property type="match status" value="1"/>
</dbReference>
<keyword evidence="6 14" id="KW-0812">Transmembrane</keyword>
<dbReference type="EC" id="2.3.2.27" evidence="4"/>
<feature type="compositionally biased region" description="Basic and acidic residues" evidence="13">
    <location>
        <begin position="461"/>
        <end position="481"/>
    </location>
</feature>
<dbReference type="FunFam" id="3.30.40.10:FF:000287">
    <property type="entry name" value="RING finger membrane protein"/>
    <property type="match status" value="1"/>
</dbReference>
<accession>A0A9W8LZZ7</accession>
<evidence type="ECO:0000313" key="16">
    <source>
        <dbReference type="EMBL" id="KAJ2850475.1"/>
    </source>
</evidence>
<evidence type="ECO:0000256" key="10">
    <source>
        <dbReference type="ARBA" id="ARBA00022833"/>
    </source>
</evidence>
<dbReference type="EMBL" id="JANBUW010000031">
    <property type="protein sequence ID" value="KAJ2850475.1"/>
    <property type="molecule type" value="Genomic_DNA"/>
</dbReference>
<dbReference type="Pfam" id="PF12906">
    <property type="entry name" value="RINGv"/>
    <property type="match status" value="1"/>
</dbReference>
<dbReference type="GO" id="GO:0036503">
    <property type="term" value="P:ERAD pathway"/>
    <property type="evidence" value="ECO:0007669"/>
    <property type="project" value="TreeGrafter"/>
</dbReference>
<evidence type="ECO:0000256" key="6">
    <source>
        <dbReference type="ARBA" id="ARBA00022692"/>
    </source>
</evidence>
<dbReference type="InterPro" id="IPR011016">
    <property type="entry name" value="Znf_RING-CH"/>
</dbReference>
<sequence>MEAEVSFCRVCRGEGTAEEPLFFPCRCSGSIKYVHQSCLEEWLAHSNKKYCELCEYEYAFSPLYDPNMPESIPKMIVLRQMVVNVAAMMLTVVRLLVVIGMWLFVLPYFVYWTTRFYFWSGQTAFFSVHGSDTEVAASGTRVFDNTTGLFATGTRRFQQFDTWNSWYMFARDNGTVMPLSSYTGLLDGSTNSALLLYSLVRIVLRIGTEALRVGLGIHISEHQFNSLVEMVAEFSAKSLEGSAVTVIALVTFMAVFMLRDWITTNAPVDDEILDEVEEQINQEENQQLADQEPVARAPPPFLQAEGRPIVAENPQHRPLFEHPPNEIPALEDVLPNERPVHTPAENNRPSIDEISSDNYHPQSDEESNAGSVVSSVSSVVSTHGDQPDSPLIEEHVVNRRHSFASLMTTLPAELRPGGYSNGELARRHEREPSEPRTGWAYADEAFGDDEDNSSESSVNDQSHDASDTESMLLDKESHSESLRSSIEEPQSDSLQSSLESSGLVKLVPEQTTPAESSEDAWSFVNRGESSHAAATAAENNHTTASSTNTPMPATFTGESSRAIYAQSQQAHHSESSDSDSASDANDEELLEIMRLRAAEAAAQRFREENANANRRPVGIDQGAEADIPEIPNNLGLVLNDDEGDFAGDFAGAGDIWEAIGLRGPIINAVQYFVLVFVVISMVLAFFAWFPFICGRAFVALNPIRLVLYATHLLFTAIDTVSELVLDWLPLLVWRYIRPILPAITNLLGPAVVYPMSFMIPELQGVLQATEGSMWARLTSPNMQEFVTDQIRQSQIIWLLFPWTRPVPTATDSTLTAAATETSGGAGILSTLQEITAVFSDTKQRELSQSLKLMDWERNLWQRLMRIGIPIDRVVGRLERAAFGSTVDDRMLMILIGHMLGLCTAWVIVTYLPRALRRSSLYNSARMSLRMAKIMFFIFVELVLFPILCGYCLDLSLMPLLESASVGARVRAIMEHRWAALFTHWLLGLLFMVHFARFVLHCRQVMRPGLLWFIRDPNDPEFHPMREILEDRMLPQQYNIARSALMYCGIIGACVGLSSLFASQTAPQVFPIQWSAEARFSDHPTSILMMVFLLPVAIMWGRPNEVLHSLFSRWWRVVARATRLTEFILGERSIVDEGTWMLRSAPWLPILFPRLWMPTHVIEQELQAFGYTDLARDGPGENALPTSEYYQRLQQAIDQALLNRYPHVQFTLDSSGDFRVPAIDTVPVVPGRVMLVHVDDYGRPHDRFDYEAADDPEMRIAAEAAGRELPAAAPESSYRDRRFRREHYNVVYVPPYVRARMCAVLGMGWMAIAFVSSLTIILSLIIGRQTYKRVSGLPVHDMYALSIGLLVLLVVTVLVFRTCVFIHDAVERDSSEWVAEMRRRGAQVAQAAGNILITACVFFGIVPAVYGLVVEVYFVVLLRYVAASPEVDVAFERTLVQAMAHNWMFGVLHVWVGLSILRVFPTLWWSRQLELLFTGPPHTWRVWRGIVVFALPVLGASIAAAAIPFAVAACILWYNSALSVETMSQIVTLKEVNVLALAVKFVVFVLLVAMAIWQACLLYRRWSQSARDHAYLVGHQLHNLNEQAEAAENTTSNE</sequence>
<feature type="transmembrane region" description="Helical" evidence="14">
    <location>
        <begin position="1390"/>
        <end position="1412"/>
    </location>
</feature>
<evidence type="ECO:0000256" key="1">
    <source>
        <dbReference type="ARBA" id="ARBA00000900"/>
    </source>
</evidence>
<evidence type="ECO:0000259" key="15">
    <source>
        <dbReference type="PROSITE" id="PS51292"/>
    </source>
</evidence>
<gene>
    <name evidence="16" type="ORF">IWW36_001855</name>
</gene>
<feature type="transmembrane region" description="Helical" evidence="14">
    <location>
        <begin position="705"/>
        <end position="725"/>
    </location>
</feature>
<feature type="region of interest" description="Disordered" evidence="13">
    <location>
        <begin position="527"/>
        <end position="585"/>
    </location>
</feature>
<dbReference type="CDD" id="cd16702">
    <property type="entry name" value="RING_CH-C4HC3_MARCH6"/>
    <property type="match status" value="1"/>
</dbReference>
<feature type="transmembrane region" description="Helical" evidence="14">
    <location>
        <begin position="933"/>
        <end position="957"/>
    </location>
</feature>
<feature type="domain" description="RING-CH-type" evidence="15">
    <location>
        <begin position="1"/>
        <end position="61"/>
    </location>
</feature>
<keyword evidence="10" id="KW-0862">Zinc</keyword>
<dbReference type="PANTHER" id="PTHR13145">
    <property type="entry name" value="SSM4 PROTEIN"/>
    <property type="match status" value="1"/>
</dbReference>
<evidence type="ECO:0000256" key="8">
    <source>
        <dbReference type="ARBA" id="ARBA00022771"/>
    </source>
</evidence>
<evidence type="ECO:0000256" key="3">
    <source>
        <dbReference type="ARBA" id="ARBA00004906"/>
    </source>
</evidence>
<feature type="compositionally biased region" description="Low complexity" evidence="13">
    <location>
        <begin position="530"/>
        <end position="549"/>
    </location>
</feature>
<dbReference type="SMART" id="SM00744">
    <property type="entry name" value="RINGv"/>
    <property type="match status" value="1"/>
</dbReference>
<feature type="transmembrane region" description="Helical" evidence="14">
    <location>
        <begin position="1537"/>
        <end position="1562"/>
    </location>
</feature>
<evidence type="ECO:0000256" key="11">
    <source>
        <dbReference type="ARBA" id="ARBA00022989"/>
    </source>
</evidence>
<proteinExistence type="predicted"/>
<feature type="compositionally biased region" description="Low complexity" evidence="13">
    <location>
        <begin position="487"/>
        <end position="499"/>
    </location>
</feature>
<evidence type="ECO:0000256" key="9">
    <source>
        <dbReference type="ARBA" id="ARBA00022786"/>
    </source>
</evidence>
<feature type="transmembrane region" description="Helical" evidence="14">
    <location>
        <begin position="1346"/>
        <end position="1369"/>
    </location>
</feature>
<evidence type="ECO:0000256" key="13">
    <source>
        <dbReference type="SAM" id="MobiDB-lite"/>
    </source>
</evidence>
<feature type="region of interest" description="Disordered" evidence="13">
    <location>
        <begin position="606"/>
        <end position="625"/>
    </location>
</feature>
<dbReference type="OrthoDB" id="264354at2759"/>
<feature type="transmembrane region" description="Helical" evidence="14">
    <location>
        <begin position="1301"/>
        <end position="1326"/>
    </location>
</feature>
<comment type="subcellular location">
    <subcellularLocation>
        <location evidence="2">Membrane</location>
        <topology evidence="2">Multi-pass membrane protein</topology>
    </subcellularLocation>
</comment>
<feature type="transmembrane region" description="Helical" evidence="14">
    <location>
        <begin position="1082"/>
        <end position="1100"/>
    </location>
</feature>
<dbReference type="InterPro" id="IPR013083">
    <property type="entry name" value="Znf_RING/FYVE/PHD"/>
</dbReference>
<feature type="transmembrane region" description="Helical" evidence="14">
    <location>
        <begin position="1043"/>
        <end position="1062"/>
    </location>
</feature>
<dbReference type="GO" id="GO:0008270">
    <property type="term" value="F:zinc ion binding"/>
    <property type="evidence" value="ECO:0007669"/>
    <property type="project" value="UniProtKB-KW"/>
</dbReference>
<dbReference type="SUPFAM" id="SSF57850">
    <property type="entry name" value="RING/U-box"/>
    <property type="match status" value="1"/>
</dbReference>
<evidence type="ECO:0000256" key="5">
    <source>
        <dbReference type="ARBA" id="ARBA00022679"/>
    </source>
</evidence>
<feature type="transmembrane region" description="Helical" evidence="14">
    <location>
        <begin position="1489"/>
        <end position="1517"/>
    </location>
</feature>
<keyword evidence="7" id="KW-0479">Metal-binding</keyword>
<organism evidence="16 17">
    <name type="scientific">Coemansia brasiliensis</name>
    <dbReference type="NCBI Taxonomy" id="2650707"/>
    <lineage>
        <taxon>Eukaryota</taxon>
        <taxon>Fungi</taxon>
        <taxon>Fungi incertae sedis</taxon>
        <taxon>Zoopagomycota</taxon>
        <taxon>Kickxellomycotina</taxon>
        <taxon>Kickxellomycetes</taxon>
        <taxon>Kickxellales</taxon>
        <taxon>Kickxellaceae</taxon>
        <taxon>Coemansia</taxon>
    </lineage>
</organism>
<dbReference type="PANTHER" id="PTHR13145:SF0">
    <property type="entry name" value="E3 UBIQUITIN-PROTEIN LIGASE MARCHF6"/>
    <property type="match status" value="1"/>
</dbReference>
<dbReference type="Proteomes" id="UP001139887">
    <property type="component" value="Unassembled WGS sequence"/>
</dbReference>
<keyword evidence="12 14" id="KW-0472">Membrane</keyword>
<evidence type="ECO:0000256" key="2">
    <source>
        <dbReference type="ARBA" id="ARBA00004141"/>
    </source>
</evidence>
<dbReference type="GO" id="GO:0061630">
    <property type="term" value="F:ubiquitin protein ligase activity"/>
    <property type="evidence" value="ECO:0007669"/>
    <property type="project" value="UniProtKB-EC"/>
</dbReference>
<evidence type="ECO:0000313" key="17">
    <source>
        <dbReference type="Proteomes" id="UP001139887"/>
    </source>
</evidence>
<comment type="catalytic activity">
    <reaction evidence="1">
        <text>S-ubiquitinyl-[E2 ubiquitin-conjugating enzyme]-L-cysteine + [acceptor protein]-L-lysine = [E2 ubiquitin-conjugating enzyme]-L-cysteine + N(6)-ubiquitinyl-[acceptor protein]-L-lysine.</text>
        <dbReference type="EC" id="2.3.2.27"/>
    </reaction>
</comment>
<evidence type="ECO:0000256" key="4">
    <source>
        <dbReference type="ARBA" id="ARBA00012483"/>
    </source>
</evidence>